<dbReference type="Pfam" id="PF12823">
    <property type="entry name" value="DUF3817"/>
    <property type="match status" value="1"/>
</dbReference>
<dbReference type="OrthoDB" id="3396203at2"/>
<feature type="domain" description="DUF3817" evidence="7">
    <location>
        <begin position="8"/>
        <end position="93"/>
    </location>
</feature>
<proteinExistence type="predicted"/>
<dbReference type="RefSeq" id="WP_142003749.1">
    <property type="nucleotide sequence ID" value="NZ_VFML01000002.1"/>
</dbReference>
<feature type="transmembrane region" description="Helical" evidence="6">
    <location>
        <begin position="71"/>
        <end position="88"/>
    </location>
</feature>
<dbReference type="PANTHER" id="PTHR40077:SF1">
    <property type="entry name" value="MEMBRANE PROTEIN"/>
    <property type="match status" value="1"/>
</dbReference>
<keyword evidence="3 6" id="KW-0812">Transmembrane</keyword>
<comment type="caution">
    <text evidence="8">The sequence shown here is derived from an EMBL/GenBank/DDBJ whole genome shotgun (WGS) entry which is preliminary data.</text>
</comment>
<organism evidence="8 9">
    <name type="scientific">Amycolatopsis cihanbeyliensis</name>
    <dbReference type="NCBI Taxonomy" id="1128664"/>
    <lineage>
        <taxon>Bacteria</taxon>
        <taxon>Bacillati</taxon>
        <taxon>Actinomycetota</taxon>
        <taxon>Actinomycetes</taxon>
        <taxon>Pseudonocardiales</taxon>
        <taxon>Pseudonocardiaceae</taxon>
        <taxon>Amycolatopsis</taxon>
    </lineage>
</organism>
<dbReference type="Proteomes" id="UP000320876">
    <property type="component" value="Unassembled WGS sequence"/>
</dbReference>
<evidence type="ECO:0000256" key="6">
    <source>
        <dbReference type="SAM" id="Phobius"/>
    </source>
</evidence>
<evidence type="ECO:0000313" key="9">
    <source>
        <dbReference type="Proteomes" id="UP000320876"/>
    </source>
</evidence>
<feature type="transmembrane region" description="Helical" evidence="6">
    <location>
        <begin position="7"/>
        <end position="29"/>
    </location>
</feature>
<dbReference type="GO" id="GO:0005886">
    <property type="term" value="C:plasma membrane"/>
    <property type="evidence" value="ECO:0007669"/>
    <property type="project" value="UniProtKB-SubCell"/>
</dbReference>
<evidence type="ECO:0000256" key="4">
    <source>
        <dbReference type="ARBA" id="ARBA00022989"/>
    </source>
</evidence>
<comment type="subcellular location">
    <subcellularLocation>
        <location evidence="1">Cell membrane</location>
        <topology evidence="1">Multi-pass membrane protein</topology>
    </subcellularLocation>
</comment>
<dbReference type="NCBIfam" id="TIGR03954">
    <property type="entry name" value="integ_memb_HG"/>
    <property type="match status" value="1"/>
</dbReference>
<evidence type="ECO:0000256" key="3">
    <source>
        <dbReference type="ARBA" id="ARBA00022692"/>
    </source>
</evidence>
<feature type="transmembrane region" description="Helical" evidence="6">
    <location>
        <begin position="41"/>
        <end position="62"/>
    </location>
</feature>
<dbReference type="EMBL" id="VFML01000002">
    <property type="protein sequence ID" value="TQI94531.1"/>
    <property type="molecule type" value="Genomic_DNA"/>
</dbReference>
<sequence>MSGKAAVVFRVVAVAEAFSWAGLLVGMFLKYVVEFGEGGVPVLGMVHGVMFVLYVLVTLAVFRSLGWRPRTLLLALLASIPPLFTWAFEKWALRSGKLDGPGRHLRGGTGLFVTDLAEPARA</sequence>
<dbReference type="AlphaFoldDB" id="A0A542CUP4"/>
<accession>A0A542CUP4</accession>
<protein>
    <submittedName>
        <fullName evidence="8">Integral membrane protein</fullName>
    </submittedName>
</protein>
<evidence type="ECO:0000256" key="2">
    <source>
        <dbReference type="ARBA" id="ARBA00022475"/>
    </source>
</evidence>
<evidence type="ECO:0000259" key="7">
    <source>
        <dbReference type="Pfam" id="PF12823"/>
    </source>
</evidence>
<dbReference type="PANTHER" id="PTHR40077">
    <property type="entry name" value="MEMBRANE PROTEIN-RELATED"/>
    <property type="match status" value="1"/>
</dbReference>
<evidence type="ECO:0000313" key="8">
    <source>
        <dbReference type="EMBL" id="TQI94531.1"/>
    </source>
</evidence>
<evidence type="ECO:0000256" key="1">
    <source>
        <dbReference type="ARBA" id="ARBA00004651"/>
    </source>
</evidence>
<keyword evidence="9" id="KW-1185">Reference proteome</keyword>
<gene>
    <name evidence="8" type="ORF">FB471_6697</name>
</gene>
<reference evidence="8 9" key="1">
    <citation type="submission" date="2019-06" db="EMBL/GenBank/DDBJ databases">
        <title>Sequencing the genomes of 1000 actinobacteria strains.</title>
        <authorList>
            <person name="Klenk H.-P."/>
        </authorList>
    </citation>
    <scope>NUCLEOTIDE SEQUENCE [LARGE SCALE GENOMIC DNA]</scope>
    <source>
        <strain evidence="8 9">DSM 45679</strain>
    </source>
</reference>
<keyword evidence="2" id="KW-1003">Cell membrane</keyword>
<evidence type="ECO:0000256" key="5">
    <source>
        <dbReference type="ARBA" id="ARBA00023136"/>
    </source>
</evidence>
<keyword evidence="4 6" id="KW-1133">Transmembrane helix</keyword>
<keyword evidence="5 6" id="KW-0472">Membrane</keyword>
<name>A0A542CUP4_AMYCI</name>
<dbReference type="InterPro" id="IPR023845">
    <property type="entry name" value="DUF3817_TM"/>
</dbReference>